<dbReference type="GeneID" id="35382031"/>
<dbReference type="RefSeq" id="YP_009448468.1">
    <property type="nucleotide sequence ID" value="NC_036594.1"/>
</dbReference>
<dbReference type="SUPFAM" id="SSF56112">
    <property type="entry name" value="Protein kinase-like (PK-like)"/>
    <property type="match status" value="1"/>
</dbReference>
<dbReference type="Proteomes" id="UP000236316">
    <property type="component" value="Segment"/>
</dbReference>
<proteinExistence type="predicted"/>
<dbReference type="Gene3D" id="1.10.510.10">
    <property type="entry name" value="Transferase(Phosphotransferase) domain 1"/>
    <property type="match status" value="1"/>
</dbReference>
<keyword evidence="3" id="KW-1185">Reference proteome</keyword>
<evidence type="ECO:0000313" key="3">
    <source>
        <dbReference type="Proteomes" id="UP000236316"/>
    </source>
</evidence>
<gene>
    <name evidence="2" type="ORF">ORPV_262</name>
</gene>
<dbReference type="KEGG" id="vg:35382031"/>
<dbReference type="Pfam" id="PF06293">
    <property type="entry name" value="Kdo"/>
    <property type="match status" value="1"/>
</dbReference>
<evidence type="ECO:0000259" key="1">
    <source>
        <dbReference type="PROSITE" id="PS50011"/>
    </source>
</evidence>
<keyword evidence="2" id="KW-0418">Kinase</keyword>
<protein>
    <submittedName>
        <fullName evidence="2">Lipopolysaccharide kinase</fullName>
    </submittedName>
</protein>
<dbReference type="InterPro" id="IPR000719">
    <property type="entry name" value="Prot_kinase_dom"/>
</dbReference>
<reference evidence="2" key="1">
    <citation type="submission" date="2017-08" db="EMBL/GenBank/DDBJ databases">
        <authorList>
            <consortium name="Urmite Genomes"/>
        </authorList>
    </citation>
    <scope>NUCLEOTIDE SEQUENCE [LARGE SCALE GENOMIC DNA]</scope>
    <source>
        <strain evidence="2">IHUMI-LCC2</strain>
    </source>
</reference>
<dbReference type="GO" id="GO:0004672">
    <property type="term" value="F:protein kinase activity"/>
    <property type="evidence" value="ECO:0007669"/>
    <property type="project" value="InterPro"/>
</dbReference>
<feature type="domain" description="Protein kinase" evidence="1">
    <location>
        <begin position="1"/>
        <end position="223"/>
    </location>
</feature>
<dbReference type="EMBL" id="LT906555">
    <property type="protein sequence ID" value="SNW62166.1"/>
    <property type="molecule type" value="Genomic_DNA"/>
</dbReference>
<keyword evidence="2" id="KW-0808">Transferase</keyword>
<evidence type="ECO:0000313" key="2">
    <source>
        <dbReference type="EMBL" id="SNW62166.1"/>
    </source>
</evidence>
<name>A0A2I2L3Q4_9VIRU</name>
<dbReference type="InterPro" id="IPR011009">
    <property type="entry name" value="Kinase-like_dom_sf"/>
</dbReference>
<accession>A0A2I2L3Q4</accession>
<organism evidence="2">
    <name type="scientific">Orpheovirus IHUMI-LCC2</name>
    <dbReference type="NCBI Taxonomy" id="2023057"/>
    <lineage>
        <taxon>Viruses</taxon>
        <taxon>Varidnaviria</taxon>
        <taxon>Bamfordvirae</taxon>
        <taxon>Nucleocytoviricota</taxon>
        <taxon>Megaviricetes</taxon>
        <taxon>Pimascovirales</taxon>
        <taxon>Ocovirineae</taxon>
        <taxon>Orpheoviridae</taxon>
        <taxon>Alphaorpheovirus</taxon>
        <taxon>Alphaorpheovirus massiliense</taxon>
    </lineage>
</organism>
<sequence>MEKYYIKYVRPGLVDKGYKYGSYIDYAVNEAKLCMEAGKYVNAPKIYKYYGYIDEEPNNVKMSSLYRRHDDDDYNDAIKESIMYYGVDFRDECIIMENLHDCVKLDVYIKELSNKSIDDYKLLKEVYELQNKVKNEFRKLHNVNIIHGDVNLGNILYNKITDKIYIIDYESSKLNIDDNDRKEAELLHIEYYVLQCIVKLLSSDNIIKDIKERVKYLNDIVWY</sequence>
<dbReference type="GO" id="GO:0005524">
    <property type="term" value="F:ATP binding"/>
    <property type="evidence" value="ECO:0007669"/>
    <property type="project" value="InterPro"/>
</dbReference>
<dbReference type="PROSITE" id="PS50011">
    <property type="entry name" value="PROTEIN_KINASE_DOM"/>
    <property type="match status" value="1"/>
</dbReference>